<evidence type="ECO:0000313" key="2">
    <source>
        <dbReference type="Proteomes" id="UP001465755"/>
    </source>
</evidence>
<name>A0AAW1NYF9_9CHLO</name>
<proteinExistence type="predicted"/>
<dbReference type="EMBL" id="JALJOQ010000090">
    <property type="protein sequence ID" value="KAK9799386.1"/>
    <property type="molecule type" value="Genomic_DNA"/>
</dbReference>
<sequence length="208" mass="23451">MTALLVAQPAGIPALKHFASYRSPAPFVSTVQSAARPTRVASSACDQLHTDSDVIRYDEYYQGDCVLDQRDLAVRDLSWGELTKIKEFEQEDQASFNEYLKELVSLVPDLGGRLRLVSRRPSILIDKNFEAVPEAHAYLQQYVSPKELNHLVELQPWFLAAHLDEYLAGYSSMLDMGPRDALRGIMMDPGGIGYDFCYGHQAYASRFR</sequence>
<reference evidence="1 2" key="1">
    <citation type="journal article" date="2024" name="Nat. Commun.">
        <title>Phylogenomics reveals the evolutionary origins of lichenization in chlorophyte algae.</title>
        <authorList>
            <person name="Puginier C."/>
            <person name="Libourel C."/>
            <person name="Otte J."/>
            <person name="Skaloud P."/>
            <person name="Haon M."/>
            <person name="Grisel S."/>
            <person name="Petersen M."/>
            <person name="Berrin J.G."/>
            <person name="Delaux P.M."/>
            <person name="Dal Grande F."/>
            <person name="Keller J."/>
        </authorList>
    </citation>
    <scope>NUCLEOTIDE SEQUENCE [LARGE SCALE GENOMIC DNA]</scope>
    <source>
        <strain evidence="1 2">SAG 2036</strain>
    </source>
</reference>
<keyword evidence="2" id="KW-1185">Reference proteome</keyword>
<dbReference type="Proteomes" id="UP001465755">
    <property type="component" value="Unassembled WGS sequence"/>
</dbReference>
<protein>
    <submittedName>
        <fullName evidence="1">Uncharacterized protein</fullName>
    </submittedName>
</protein>
<organism evidence="1 2">
    <name type="scientific">Symbiochloris irregularis</name>
    <dbReference type="NCBI Taxonomy" id="706552"/>
    <lineage>
        <taxon>Eukaryota</taxon>
        <taxon>Viridiplantae</taxon>
        <taxon>Chlorophyta</taxon>
        <taxon>core chlorophytes</taxon>
        <taxon>Trebouxiophyceae</taxon>
        <taxon>Trebouxiales</taxon>
        <taxon>Trebouxiaceae</taxon>
        <taxon>Symbiochloris</taxon>
    </lineage>
</organism>
<gene>
    <name evidence="1" type="ORF">WJX73_009497</name>
</gene>
<dbReference type="AlphaFoldDB" id="A0AAW1NYF9"/>
<comment type="caution">
    <text evidence="1">The sequence shown here is derived from an EMBL/GenBank/DDBJ whole genome shotgun (WGS) entry which is preliminary data.</text>
</comment>
<accession>A0AAW1NYF9</accession>
<evidence type="ECO:0000313" key="1">
    <source>
        <dbReference type="EMBL" id="KAK9799386.1"/>
    </source>
</evidence>